<evidence type="ECO:0000313" key="1">
    <source>
        <dbReference type="EMBL" id="EMN00599.1"/>
    </source>
</evidence>
<proteinExistence type="predicted"/>
<gene>
    <name evidence="1" type="ORF">LEP1GSC035_3434</name>
</gene>
<accession>A0ABN0J178</accession>
<sequence>MPFHVNSIESNAKATIMLRPQTLSLNSEGIEISAVAYLLS</sequence>
<keyword evidence="2" id="KW-1185">Reference proteome</keyword>
<comment type="caution">
    <text evidence="1">The sequence shown here is derived from an EMBL/GenBank/DDBJ whole genome shotgun (WGS) entry which is preliminary data.</text>
</comment>
<name>A0ABN0J178_9LEPT</name>
<protein>
    <submittedName>
        <fullName evidence="1">Uncharacterized protein</fullName>
    </submittedName>
</protein>
<dbReference type="Proteomes" id="UP000012099">
    <property type="component" value="Unassembled WGS sequence"/>
</dbReference>
<evidence type="ECO:0000313" key="2">
    <source>
        <dbReference type="Proteomes" id="UP000012099"/>
    </source>
</evidence>
<reference evidence="1 2" key="1">
    <citation type="submission" date="2013-01" db="EMBL/GenBank/DDBJ databases">
        <authorList>
            <person name="Harkins D.M."/>
            <person name="Durkin A.S."/>
            <person name="Brinkac L.M."/>
            <person name="Haft D.H."/>
            <person name="Selengut J.D."/>
            <person name="Sanka R."/>
            <person name="DePew J."/>
            <person name="Purushe J."/>
            <person name="Whelen A.C."/>
            <person name="Vinetz J.M."/>
            <person name="Sutton G.G."/>
            <person name="Nierman W.C."/>
            <person name="Fouts D.E."/>
        </authorList>
    </citation>
    <scope>NUCLEOTIDE SEQUENCE [LARGE SCALE GENOMIC DNA]</scope>
    <source>
        <strain evidence="1 2">2007001578</strain>
    </source>
</reference>
<organism evidence="1 2">
    <name type="scientific">Leptospira noguchii str. 2007001578</name>
    <dbReference type="NCBI Taxonomy" id="1049974"/>
    <lineage>
        <taxon>Bacteria</taxon>
        <taxon>Pseudomonadati</taxon>
        <taxon>Spirochaetota</taxon>
        <taxon>Spirochaetia</taxon>
        <taxon>Leptospirales</taxon>
        <taxon>Leptospiraceae</taxon>
        <taxon>Leptospira</taxon>
    </lineage>
</organism>
<dbReference type="EMBL" id="AHMH02000084">
    <property type="protein sequence ID" value="EMN00599.1"/>
    <property type="molecule type" value="Genomic_DNA"/>
</dbReference>